<dbReference type="AlphaFoldDB" id="A0A172YEM7"/>
<dbReference type="KEGG" id="haa:A5892_09530"/>
<reference evidence="5 6" key="1">
    <citation type="submission" date="2016-04" db="EMBL/GenBank/DDBJ databases">
        <title>Complete Genome Sequence of Halotalea alkalilenta IHB B 13600.</title>
        <authorList>
            <person name="Swarnkar M.K."/>
            <person name="Sharma A."/>
            <person name="Kaushal K."/>
            <person name="Soni R."/>
            <person name="Rana S."/>
            <person name="Singh A.K."/>
            <person name="Gulati A."/>
        </authorList>
    </citation>
    <scope>NUCLEOTIDE SEQUENCE [LARGE SCALE GENOMIC DNA]</scope>
    <source>
        <strain evidence="5 6">IHB B 13600</strain>
    </source>
</reference>
<organism evidence="5 6">
    <name type="scientific">Halotalea alkalilenta</name>
    <dbReference type="NCBI Taxonomy" id="376489"/>
    <lineage>
        <taxon>Bacteria</taxon>
        <taxon>Pseudomonadati</taxon>
        <taxon>Pseudomonadota</taxon>
        <taxon>Gammaproteobacteria</taxon>
        <taxon>Oceanospirillales</taxon>
        <taxon>Halomonadaceae</taxon>
        <taxon>Halotalea</taxon>
    </lineage>
</organism>
<evidence type="ECO:0000259" key="4">
    <source>
        <dbReference type="PROSITE" id="PS50893"/>
    </source>
</evidence>
<evidence type="ECO:0000313" key="6">
    <source>
        <dbReference type="Proteomes" id="UP000077875"/>
    </source>
</evidence>
<dbReference type="RefSeq" id="WP_064122602.1">
    <property type="nucleotide sequence ID" value="NZ_CP015243.1"/>
</dbReference>
<dbReference type="InterPro" id="IPR003593">
    <property type="entry name" value="AAA+_ATPase"/>
</dbReference>
<dbReference type="GO" id="GO:0005524">
    <property type="term" value="F:ATP binding"/>
    <property type="evidence" value="ECO:0007669"/>
    <property type="project" value="UniProtKB-KW"/>
</dbReference>
<dbReference type="PANTHER" id="PTHR42781">
    <property type="entry name" value="SPERMIDINE/PUTRESCINE IMPORT ATP-BINDING PROTEIN POTA"/>
    <property type="match status" value="1"/>
</dbReference>
<name>A0A172YEM7_9GAMM</name>
<sequence length="366" mass="39519">MNTAAQAPILEIQDAVHSYGSVLALDHVSLRVEPGEFVSILGESGSGKTTLLRLISGLEQAQSITRLAIGGQSVIGKPPAQRNCTTVFQSYALFPHMSVEENVAYGLKVRGVARPEALRQAREALAVVRLEAKAQRSIGQLSGGEKQRVALARAFVIRPALLLLDEPLAALDEKLRIDMQSELVEIQRSLGMTFVFITHSKEEALTMSDRVVLMRHGRVEQIGPPVALFDSPSSLFAAEFMGFENLLGGRVLETRDGTALIEMANGTRIRSRVGGDQPLQAGVDAGIAVRAEHLRLISVTGTNAPAGVNALPCKPSPAAYRGKYTERWADTPAGRLKLRNWEGKNVDVPSADTVIWEVEDSIAFPA</sequence>
<accession>A0A172YEM7</accession>
<dbReference type="PANTHER" id="PTHR42781:SF4">
    <property type="entry name" value="SPERMIDINE_PUTRESCINE IMPORT ATP-BINDING PROTEIN POTA"/>
    <property type="match status" value="1"/>
</dbReference>
<keyword evidence="3" id="KW-0067">ATP-binding</keyword>
<dbReference type="STRING" id="376489.A5892_09530"/>
<dbReference type="FunFam" id="3.40.50.300:FF:000425">
    <property type="entry name" value="Probable ABC transporter, ATP-binding subunit"/>
    <property type="match status" value="1"/>
</dbReference>
<dbReference type="PROSITE" id="PS00211">
    <property type="entry name" value="ABC_TRANSPORTER_1"/>
    <property type="match status" value="1"/>
</dbReference>
<dbReference type="InterPro" id="IPR027417">
    <property type="entry name" value="P-loop_NTPase"/>
</dbReference>
<dbReference type="Pfam" id="PF00005">
    <property type="entry name" value="ABC_tran"/>
    <property type="match status" value="1"/>
</dbReference>
<dbReference type="InterPro" id="IPR050093">
    <property type="entry name" value="ABC_SmlMolc_Importer"/>
</dbReference>
<evidence type="ECO:0000256" key="1">
    <source>
        <dbReference type="ARBA" id="ARBA00022448"/>
    </source>
</evidence>
<proteinExistence type="predicted"/>
<keyword evidence="6" id="KW-1185">Reference proteome</keyword>
<dbReference type="InterPro" id="IPR017871">
    <property type="entry name" value="ABC_transporter-like_CS"/>
</dbReference>
<evidence type="ECO:0000313" key="5">
    <source>
        <dbReference type="EMBL" id="ANF57674.1"/>
    </source>
</evidence>
<dbReference type="GO" id="GO:0015697">
    <property type="term" value="P:quaternary ammonium group transport"/>
    <property type="evidence" value="ECO:0007669"/>
    <property type="project" value="UniProtKB-ARBA"/>
</dbReference>
<dbReference type="GO" id="GO:0016887">
    <property type="term" value="F:ATP hydrolysis activity"/>
    <property type="evidence" value="ECO:0007669"/>
    <property type="project" value="InterPro"/>
</dbReference>
<feature type="domain" description="ABC transporter" evidence="4">
    <location>
        <begin position="10"/>
        <end position="241"/>
    </location>
</feature>
<dbReference type="SUPFAM" id="SSF52540">
    <property type="entry name" value="P-loop containing nucleoside triphosphate hydrolases"/>
    <property type="match status" value="1"/>
</dbReference>
<dbReference type="SMART" id="SM00382">
    <property type="entry name" value="AAA"/>
    <property type="match status" value="1"/>
</dbReference>
<protein>
    <recommendedName>
        <fullName evidence="4">ABC transporter domain-containing protein</fullName>
    </recommendedName>
</protein>
<keyword evidence="1" id="KW-0813">Transport</keyword>
<dbReference type="InterPro" id="IPR003439">
    <property type="entry name" value="ABC_transporter-like_ATP-bd"/>
</dbReference>
<dbReference type="Gene3D" id="3.40.50.300">
    <property type="entry name" value="P-loop containing nucleotide triphosphate hydrolases"/>
    <property type="match status" value="1"/>
</dbReference>
<gene>
    <name evidence="5" type="ORF">A5892_09530</name>
</gene>
<dbReference type="SUPFAM" id="SSF50331">
    <property type="entry name" value="MOP-like"/>
    <property type="match status" value="1"/>
</dbReference>
<dbReference type="EMBL" id="CP015243">
    <property type="protein sequence ID" value="ANF57674.1"/>
    <property type="molecule type" value="Genomic_DNA"/>
</dbReference>
<keyword evidence="2" id="KW-0547">Nucleotide-binding</keyword>
<evidence type="ECO:0000256" key="3">
    <source>
        <dbReference type="ARBA" id="ARBA00022840"/>
    </source>
</evidence>
<dbReference type="InterPro" id="IPR008995">
    <property type="entry name" value="Mo/tungstate-bd_C_term_dom"/>
</dbReference>
<evidence type="ECO:0000256" key="2">
    <source>
        <dbReference type="ARBA" id="ARBA00022741"/>
    </source>
</evidence>
<dbReference type="Proteomes" id="UP000077875">
    <property type="component" value="Chromosome"/>
</dbReference>
<dbReference type="PROSITE" id="PS50893">
    <property type="entry name" value="ABC_TRANSPORTER_2"/>
    <property type="match status" value="1"/>
</dbReference>